<dbReference type="GO" id="GO:0016887">
    <property type="term" value="F:ATP hydrolysis activity"/>
    <property type="evidence" value="ECO:0007669"/>
    <property type="project" value="InterPro"/>
</dbReference>
<keyword evidence="8" id="KW-0472">Membrane</keyword>
<dbReference type="PANTHER" id="PTHR43423:SF1">
    <property type="entry name" value="ABC TRANSPORTER I FAMILY MEMBER 17"/>
    <property type="match status" value="1"/>
</dbReference>
<comment type="caution">
    <text evidence="11">The sequence shown here is derived from an EMBL/GenBank/DDBJ whole genome shotgun (WGS) entry which is preliminary data.</text>
</comment>
<keyword evidence="2" id="KW-0813">Transport</keyword>
<comment type="subcellular location">
    <subcellularLocation>
        <location evidence="1">Cell inner membrane</location>
        <topology evidence="1">Peripheral membrane protein</topology>
    </subcellularLocation>
</comment>
<dbReference type="PANTHER" id="PTHR43423">
    <property type="entry name" value="ABC TRANSPORTER I FAMILY MEMBER 17"/>
    <property type="match status" value="1"/>
</dbReference>
<dbReference type="NCBIfam" id="TIGR00972">
    <property type="entry name" value="3a0107s01c2"/>
    <property type="match status" value="1"/>
</dbReference>
<dbReference type="SMART" id="SM00382">
    <property type="entry name" value="AAA"/>
    <property type="match status" value="1"/>
</dbReference>
<dbReference type="InterPro" id="IPR017871">
    <property type="entry name" value="ABC_transporter-like_CS"/>
</dbReference>
<organism evidence="11 12">
    <name type="scientific">Anaerotruncus colihominis</name>
    <dbReference type="NCBI Taxonomy" id="169435"/>
    <lineage>
        <taxon>Bacteria</taxon>
        <taxon>Bacillati</taxon>
        <taxon>Bacillota</taxon>
        <taxon>Clostridia</taxon>
        <taxon>Eubacteriales</taxon>
        <taxon>Oscillospiraceae</taxon>
        <taxon>Anaerotruncus</taxon>
    </lineage>
</organism>
<evidence type="ECO:0000256" key="4">
    <source>
        <dbReference type="ARBA" id="ARBA00022592"/>
    </source>
</evidence>
<dbReference type="OrthoDB" id="9804199at2"/>
<evidence type="ECO:0000256" key="2">
    <source>
        <dbReference type="ARBA" id="ARBA00022448"/>
    </source>
</evidence>
<evidence type="ECO:0000313" key="11">
    <source>
        <dbReference type="EMBL" id="NBI77301.1"/>
    </source>
</evidence>
<dbReference type="PROSITE" id="PS00211">
    <property type="entry name" value="ABC_TRANSPORTER_1"/>
    <property type="match status" value="1"/>
</dbReference>
<protein>
    <submittedName>
        <fullName evidence="11">Phosphate ABC transporter ATP-binding protein</fullName>
    </submittedName>
</protein>
<evidence type="ECO:0000313" key="12">
    <source>
        <dbReference type="Proteomes" id="UP000446348"/>
    </source>
</evidence>
<keyword evidence="5" id="KW-0547">Nucleotide-binding</keyword>
<dbReference type="EMBL" id="QXWZ01000001">
    <property type="protein sequence ID" value="NBI77301.1"/>
    <property type="molecule type" value="Genomic_DNA"/>
</dbReference>
<dbReference type="PROSITE" id="PS50893">
    <property type="entry name" value="ABC_TRANSPORTER_2"/>
    <property type="match status" value="1"/>
</dbReference>
<dbReference type="InterPro" id="IPR003439">
    <property type="entry name" value="ABC_transporter-like_ATP-bd"/>
</dbReference>
<dbReference type="Proteomes" id="UP000446348">
    <property type="component" value="Unassembled WGS sequence"/>
</dbReference>
<evidence type="ECO:0000259" key="10">
    <source>
        <dbReference type="PROSITE" id="PS50893"/>
    </source>
</evidence>
<dbReference type="GO" id="GO:0005886">
    <property type="term" value="C:plasma membrane"/>
    <property type="evidence" value="ECO:0007669"/>
    <property type="project" value="UniProtKB-SubCell"/>
</dbReference>
<dbReference type="Pfam" id="PF00005">
    <property type="entry name" value="ABC_tran"/>
    <property type="match status" value="1"/>
</dbReference>
<dbReference type="InterPro" id="IPR005670">
    <property type="entry name" value="PstB-like"/>
</dbReference>
<dbReference type="CDD" id="cd03260">
    <property type="entry name" value="ABC_PstB_phosphate_transporter"/>
    <property type="match status" value="1"/>
</dbReference>
<evidence type="ECO:0000256" key="3">
    <source>
        <dbReference type="ARBA" id="ARBA00022475"/>
    </source>
</evidence>
<name>A0A845RF19_9FIRM</name>
<dbReference type="InterPro" id="IPR027417">
    <property type="entry name" value="P-loop_NTPase"/>
</dbReference>
<reference evidence="11 12" key="1">
    <citation type="submission" date="2018-08" db="EMBL/GenBank/DDBJ databases">
        <title>Murine metabolic-syndrome-specific gut microbial biobank.</title>
        <authorList>
            <person name="Liu C."/>
        </authorList>
    </citation>
    <scope>NUCLEOTIDE SEQUENCE [LARGE SCALE GENOMIC DNA]</scope>
    <source>
        <strain evidence="11 12">X69</strain>
    </source>
</reference>
<evidence type="ECO:0000256" key="8">
    <source>
        <dbReference type="ARBA" id="ARBA00023136"/>
    </source>
</evidence>
<dbReference type="SUPFAM" id="SSF52540">
    <property type="entry name" value="P-loop containing nucleoside triphosphate hydrolases"/>
    <property type="match status" value="1"/>
</dbReference>
<sequence>MNHAITAKNLCLWYGSTQALKNINIQIPEKNITALIGPSGCGKSTFLKTLNRMNDLIPGVRITGEVQYQDTDIFAPGLDVSTLRKEIGMVFQKPNPFPMSIYDNIAYGPRTHGIKGKAKLDDIVEQSLRGAAIWDEVKDRLKRNALGLSGGQQQRLCIARALAVEPKVLLMDEPTSALDPISTSKIEELAMQLKERYTIVIVTHNMQQAVRISDRTAFFLLGELIEYDETEKLFSQPEDQRTEDYITGRFG</sequence>
<dbReference type="FunFam" id="3.40.50.300:FF:000132">
    <property type="entry name" value="Phosphate import ATP-binding protein PstB"/>
    <property type="match status" value="1"/>
</dbReference>
<comment type="function">
    <text evidence="9">Part of the ABC transporter complex PstSACB involved in phosphate import. Responsible for energy coupling to the transport system.</text>
</comment>
<evidence type="ECO:0000256" key="5">
    <source>
        <dbReference type="ARBA" id="ARBA00022741"/>
    </source>
</evidence>
<dbReference type="Gene3D" id="3.40.50.300">
    <property type="entry name" value="P-loop containing nucleotide triphosphate hydrolases"/>
    <property type="match status" value="1"/>
</dbReference>
<accession>A0A845RF19</accession>
<evidence type="ECO:0000256" key="1">
    <source>
        <dbReference type="ARBA" id="ARBA00004417"/>
    </source>
</evidence>
<evidence type="ECO:0000256" key="6">
    <source>
        <dbReference type="ARBA" id="ARBA00022840"/>
    </source>
</evidence>
<keyword evidence="4" id="KW-0592">Phosphate transport</keyword>
<keyword evidence="7" id="KW-1278">Translocase</keyword>
<dbReference type="InterPro" id="IPR003593">
    <property type="entry name" value="AAA+_ATPase"/>
</dbReference>
<gene>
    <name evidence="11" type="primary">pstB</name>
    <name evidence="11" type="ORF">D3Z39_00155</name>
</gene>
<proteinExistence type="predicted"/>
<dbReference type="GO" id="GO:0005315">
    <property type="term" value="F:phosphate transmembrane transporter activity"/>
    <property type="evidence" value="ECO:0007669"/>
    <property type="project" value="InterPro"/>
</dbReference>
<evidence type="ECO:0000256" key="9">
    <source>
        <dbReference type="ARBA" id="ARBA00054713"/>
    </source>
</evidence>
<keyword evidence="6 11" id="KW-0067">ATP-binding</keyword>
<feature type="domain" description="ABC transporter" evidence="10">
    <location>
        <begin position="5"/>
        <end position="246"/>
    </location>
</feature>
<keyword evidence="3" id="KW-1003">Cell membrane</keyword>
<evidence type="ECO:0000256" key="7">
    <source>
        <dbReference type="ARBA" id="ARBA00022967"/>
    </source>
</evidence>
<dbReference type="GO" id="GO:0005524">
    <property type="term" value="F:ATP binding"/>
    <property type="evidence" value="ECO:0007669"/>
    <property type="project" value="UniProtKB-KW"/>
</dbReference>
<dbReference type="GO" id="GO:0035435">
    <property type="term" value="P:phosphate ion transmembrane transport"/>
    <property type="evidence" value="ECO:0007669"/>
    <property type="project" value="InterPro"/>
</dbReference>
<dbReference type="RefSeq" id="WP_120390404.1">
    <property type="nucleotide sequence ID" value="NZ_QXWZ01000001.1"/>
</dbReference>
<dbReference type="AlphaFoldDB" id="A0A845RF19"/>